<dbReference type="AlphaFoldDB" id="A0A7W8BLS5"/>
<reference evidence="3 4" key="1">
    <citation type="submission" date="2020-08" db="EMBL/GenBank/DDBJ databases">
        <title>Genomic Encyclopedia of Type Strains, Phase III (KMG-III): the genomes of soil and plant-associated and newly described type strains.</title>
        <authorList>
            <person name="Whitman W."/>
        </authorList>
    </citation>
    <scope>NUCLEOTIDE SEQUENCE [LARGE SCALE GENOMIC DNA]</scope>
    <source>
        <strain evidence="3 4">CECT 3226</strain>
    </source>
</reference>
<evidence type="ECO:0000259" key="2">
    <source>
        <dbReference type="Pfam" id="PF00296"/>
    </source>
</evidence>
<organism evidence="3 4">
    <name type="scientific">Streptomyces griseoloalbus</name>
    <dbReference type="NCBI Taxonomy" id="67303"/>
    <lineage>
        <taxon>Bacteria</taxon>
        <taxon>Bacillati</taxon>
        <taxon>Actinomycetota</taxon>
        <taxon>Actinomycetes</taxon>
        <taxon>Kitasatosporales</taxon>
        <taxon>Streptomycetaceae</taxon>
        <taxon>Streptomyces</taxon>
    </lineage>
</organism>
<dbReference type="InterPro" id="IPR036661">
    <property type="entry name" value="Luciferase-like_sf"/>
</dbReference>
<keyword evidence="4" id="KW-1185">Reference proteome</keyword>
<dbReference type="NCBIfam" id="TIGR03558">
    <property type="entry name" value="oxido_grp_1"/>
    <property type="match status" value="1"/>
</dbReference>
<proteinExistence type="predicted"/>
<dbReference type="EMBL" id="JACHJE010000004">
    <property type="protein sequence ID" value="MBB5125247.1"/>
    <property type="molecule type" value="Genomic_DNA"/>
</dbReference>
<comment type="caution">
    <text evidence="3">The sequence shown here is derived from an EMBL/GenBank/DDBJ whole genome shotgun (WGS) entry which is preliminary data.</text>
</comment>
<dbReference type="PANTHER" id="PTHR30137">
    <property type="entry name" value="LUCIFERASE-LIKE MONOOXYGENASE"/>
    <property type="match status" value="1"/>
</dbReference>
<gene>
    <name evidence="3" type="ORF">FHS32_001979</name>
</gene>
<dbReference type="GO" id="GO:0005829">
    <property type="term" value="C:cytosol"/>
    <property type="evidence" value="ECO:0007669"/>
    <property type="project" value="TreeGrafter"/>
</dbReference>
<dbReference type="InterPro" id="IPR050766">
    <property type="entry name" value="Bact_Lucif_Oxidored"/>
</dbReference>
<name>A0A7W8BLS5_9ACTN</name>
<dbReference type="PANTHER" id="PTHR30137:SF6">
    <property type="entry name" value="LUCIFERASE-LIKE MONOOXYGENASE"/>
    <property type="match status" value="1"/>
</dbReference>
<dbReference type="InterPro" id="IPR019949">
    <property type="entry name" value="CmoO-like"/>
</dbReference>
<dbReference type="Gene3D" id="3.20.20.30">
    <property type="entry name" value="Luciferase-like domain"/>
    <property type="match status" value="1"/>
</dbReference>
<comment type="similarity">
    <text evidence="1">To bacterial alkanal monooxygenase alpha and beta chains.</text>
</comment>
<dbReference type="Proteomes" id="UP000568022">
    <property type="component" value="Unassembled WGS sequence"/>
</dbReference>
<dbReference type="InterPro" id="IPR011251">
    <property type="entry name" value="Luciferase-like_dom"/>
</dbReference>
<feature type="domain" description="Luciferase-like" evidence="2">
    <location>
        <begin position="17"/>
        <end position="300"/>
    </location>
</feature>
<dbReference type="GO" id="GO:0016705">
    <property type="term" value="F:oxidoreductase activity, acting on paired donors, with incorporation or reduction of molecular oxygen"/>
    <property type="evidence" value="ECO:0007669"/>
    <property type="project" value="InterPro"/>
</dbReference>
<evidence type="ECO:0000313" key="4">
    <source>
        <dbReference type="Proteomes" id="UP000568022"/>
    </source>
</evidence>
<sequence length="333" mass="35935">MSSVVPLSVLDLVRVERADPDASAAIRRSERLAQDADRLGYHRVWFSEHHNMRTIASSATVLLIQHVASRTERIRVGAGGIMLPNHSPLMVAEQFGTLEALYPGRIDLGLGRAPGTDGATVRALRRTGGEAERFPSDVLELHGFLGDESPVPGVRAYPGTGSRVPLYMLGSSIFGAQLAARLGIPYAFASHFAPGLLNQAAQAYRSGFAPDGPLAGPDAKPHLMVALNVIAADDAERAARLRREAEDASLDAFFGRERPLSDEEVAAVRETPQARQMLRMLDATLAGTEEQVRTGLADIAARVHADELILVNHAPGEDHMRRTLELLAPDREA</sequence>
<evidence type="ECO:0000256" key="1">
    <source>
        <dbReference type="ARBA" id="ARBA00007789"/>
    </source>
</evidence>
<dbReference type="Pfam" id="PF00296">
    <property type="entry name" value="Bac_luciferase"/>
    <property type="match status" value="1"/>
</dbReference>
<dbReference type="SUPFAM" id="SSF51679">
    <property type="entry name" value="Bacterial luciferase-like"/>
    <property type="match status" value="1"/>
</dbReference>
<accession>A0A7W8BLS5</accession>
<evidence type="ECO:0000313" key="3">
    <source>
        <dbReference type="EMBL" id="MBB5125247.1"/>
    </source>
</evidence>
<protein>
    <submittedName>
        <fullName evidence="3">Luciferase family oxidoreductase group 1</fullName>
    </submittedName>
</protein>